<dbReference type="NCBIfam" id="TIGR02532">
    <property type="entry name" value="IV_pilin_GFxxxE"/>
    <property type="match status" value="1"/>
</dbReference>
<keyword evidence="7 11" id="KW-0812">Transmembrane</keyword>
<dbReference type="Pfam" id="PF11612">
    <property type="entry name" value="T2SSJ"/>
    <property type="match status" value="1"/>
</dbReference>
<feature type="region of interest" description="Disordered" evidence="10">
    <location>
        <begin position="204"/>
        <end position="248"/>
    </location>
</feature>
<dbReference type="Pfam" id="PF07963">
    <property type="entry name" value="N_methyl"/>
    <property type="match status" value="1"/>
</dbReference>
<accession>A0AA37TPV2</accession>
<evidence type="ECO:0000256" key="5">
    <source>
        <dbReference type="ARBA" id="ARBA00022481"/>
    </source>
</evidence>
<dbReference type="GO" id="GO:0005886">
    <property type="term" value="C:plasma membrane"/>
    <property type="evidence" value="ECO:0007669"/>
    <property type="project" value="UniProtKB-SubCell"/>
</dbReference>
<dbReference type="EMBL" id="BSPO01000002">
    <property type="protein sequence ID" value="GLS83468.1"/>
    <property type="molecule type" value="Genomic_DNA"/>
</dbReference>
<keyword evidence="5" id="KW-0488">Methylation</keyword>
<name>A0AA37TPV2_9GAMM</name>
<dbReference type="SUPFAM" id="SSF54523">
    <property type="entry name" value="Pili subunits"/>
    <property type="match status" value="1"/>
</dbReference>
<keyword evidence="6" id="KW-0997">Cell inner membrane</keyword>
<gene>
    <name evidence="12" type="primary">gspJ</name>
    <name evidence="12" type="ORF">GCM10007894_14450</name>
</gene>
<dbReference type="Gene3D" id="3.10.610.10">
    <property type="entry name" value="GSPII I/J protein-like"/>
    <property type="match status" value="1"/>
</dbReference>
<organism evidence="12 13">
    <name type="scientific">Paraferrimonas haliotis</name>
    <dbReference type="NCBI Taxonomy" id="2013866"/>
    <lineage>
        <taxon>Bacteria</taxon>
        <taxon>Pseudomonadati</taxon>
        <taxon>Pseudomonadota</taxon>
        <taxon>Gammaproteobacteria</taxon>
        <taxon>Alteromonadales</taxon>
        <taxon>Ferrimonadaceae</taxon>
        <taxon>Paraferrimonas</taxon>
    </lineage>
</organism>
<comment type="caution">
    <text evidence="12">The sequence shown here is derived from an EMBL/GenBank/DDBJ whole genome shotgun (WGS) entry which is preliminary data.</text>
</comment>
<dbReference type="GO" id="GO:0015627">
    <property type="term" value="C:type II protein secretion system complex"/>
    <property type="evidence" value="ECO:0007669"/>
    <property type="project" value="InterPro"/>
</dbReference>
<keyword evidence="4" id="KW-1003">Cell membrane</keyword>
<keyword evidence="8 11" id="KW-1133">Transmembrane helix</keyword>
<proteinExistence type="inferred from homology"/>
<dbReference type="RefSeq" id="WP_095499787.1">
    <property type="nucleotide sequence ID" value="NZ_BSPO01000002.1"/>
</dbReference>
<comment type="subcellular location">
    <subcellularLocation>
        <location evidence="1">Cell inner membrane</location>
        <topology evidence="1">Single-pass membrane protein</topology>
    </subcellularLocation>
</comment>
<sequence length="248" mass="26839">MLRSSINARGFTLLEMLIAIAIFAMIGLASNAVLQTTINQNDLTQVYSDHLRDLQQGMGVIERDLSQLVARTFRGDEEHGSAVIIKDNNLLDSEGETLIFHRIGWLNPDGILPRGSIQSVAYRLFEGKLERLSFPYPDPIIDDEPNIVTLASDVVEVRYSFYYEGSWSKTVKNDALPKGIAIELEFEDNVRAMRKFLVPAGAIASSNNDDDGSNENGNNGGSGNNSGGNNNGSGSGSGSDSGEPEEGP</sequence>
<evidence type="ECO:0000256" key="3">
    <source>
        <dbReference type="ARBA" id="ARBA00021539"/>
    </source>
</evidence>
<comment type="similarity">
    <text evidence="2">Belongs to the GSP J family.</text>
</comment>
<dbReference type="InterPro" id="IPR051621">
    <property type="entry name" value="T2SS_protein_J"/>
</dbReference>
<dbReference type="GO" id="GO:0015628">
    <property type="term" value="P:protein secretion by the type II secretion system"/>
    <property type="evidence" value="ECO:0007669"/>
    <property type="project" value="InterPro"/>
</dbReference>
<evidence type="ECO:0000313" key="13">
    <source>
        <dbReference type="Proteomes" id="UP001157439"/>
    </source>
</evidence>
<feature type="compositionally biased region" description="Gly residues" evidence="10">
    <location>
        <begin position="218"/>
        <end position="239"/>
    </location>
</feature>
<evidence type="ECO:0000256" key="11">
    <source>
        <dbReference type="SAM" id="Phobius"/>
    </source>
</evidence>
<evidence type="ECO:0000256" key="9">
    <source>
        <dbReference type="ARBA" id="ARBA00023136"/>
    </source>
</evidence>
<evidence type="ECO:0000256" key="8">
    <source>
        <dbReference type="ARBA" id="ARBA00022989"/>
    </source>
</evidence>
<evidence type="ECO:0000256" key="4">
    <source>
        <dbReference type="ARBA" id="ARBA00022475"/>
    </source>
</evidence>
<evidence type="ECO:0000256" key="7">
    <source>
        <dbReference type="ARBA" id="ARBA00022692"/>
    </source>
</evidence>
<protein>
    <recommendedName>
        <fullName evidence="3">Type II secretion system protein J</fullName>
    </recommendedName>
</protein>
<keyword evidence="13" id="KW-1185">Reference proteome</keyword>
<dbReference type="InterPro" id="IPR045584">
    <property type="entry name" value="Pilin-like"/>
</dbReference>
<evidence type="ECO:0000256" key="2">
    <source>
        <dbReference type="ARBA" id="ARBA00011084"/>
    </source>
</evidence>
<keyword evidence="9 11" id="KW-0472">Membrane</keyword>
<reference evidence="12 13" key="1">
    <citation type="journal article" date="2014" name="Int. J. Syst. Evol. Microbiol.">
        <title>Complete genome sequence of Corynebacterium casei LMG S-19264T (=DSM 44701T), isolated from a smear-ripened cheese.</title>
        <authorList>
            <consortium name="US DOE Joint Genome Institute (JGI-PGF)"/>
            <person name="Walter F."/>
            <person name="Albersmeier A."/>
            <person name="Kalinowski J."/>
            <person name="Ruckert C."/>
        </authorList>
    </citation>
    <scope>NUCLEOTIDE SEQUENCE [LARGE SCALE GENOMIC DNA]</scope>
    <source>
        <strain evidence="12 13">NBRC 112785</strain>
    </source>
</reference>
<dbReference type="PANTHER" id="PTHR39583:SF2">
    <property type="entry name" value="TYPE II SECRETION SYSTEM PROTEIN J"/>
    <property type="match status" value="1"/>
</dbReference>
<evidence type="ECO:0000256" key="1">
    <source>
        <dbReference type="ARBA" id="ARBA00004377"/>
    </source>
</evidence>
<dbReference type="PROSITE" id="PS00409">
    <property type="entry name" value="PROKAR_NTER_METHYL"/>
    <property type="match status" value="1"/>
</dbReference>
<dbReference type="InterPro" id="IPR010055">
    <property type="entry name" value="T2SS_protein-GspJ"/>
</dbReference>
<dbReference type="NCBIfam" id="TIGR01711">
    <property type="entry name" value="gspJ"/>
    <property type="match status" value="1"/>
</dbReference>
<dbReference type="PANTHER" id="PTHR39583">
    <property type="entry name" value="TYPE II SECRETION SYSTEM PROTEIN J-RELATED"/>
    <property type="match status" value="1"/>
</dbReference>
<evidence type="ECO:0000256" key="6">
    <source>
        <dbReference type="ARBA" id="ARBA00022519"/>
    </source>
</evidence>
<dbReference type="AlphaFoldDB" id="A0AA37TPV2"/>
<evidence type="ECO:0000313" key="12">
    <source>
        <dbReference type="EMBL" id="GLS83468.1"/>
    </source>
</evidence>
<feature type="transmembrane region" description="Helical" evidence="11">
    <location>
        <begin position="12"/>
        <end position="34"/>
    </location>
</feature>
<evidence type="ECO:0000256" key="10">
    <source>
        <dbReference type="SAM" id="MobiDB-lite"/>
    </source>
</evidence>
<dbReference type="InterPro" id="IPR012902">
    <property type="entry name" value="N_methyl_site"/>
</dbReference>
<dbReference type="Proteomes" id="UP001157439">
    <property type="component" value="Unassembled WGS sequence"/>
</dbReference>